<comment type="similarity">
    <text evidence="2">Belongs to the amino acid-polyamine-organocation (APC) superfamily. Cationic amino acid transporter (CAT) (TC 2.A.3.3) family.</text>
</comment>
<keyword evidence="5" id="KW-0029">Amino-acid transport</keyword>
<evidence type="ECO:0000256" key="4">
    <source>
        <dbReference type="ARBA" id="ARBA00022692"/>
    </source>
</evidence>
<evidence type="ECO:0000256" key="3">
    <source>
        <dbReference type="ARBA" id="ARBA00022448"/>
    </source>
</evidence>
<feature type="transmembrane region" description="Helical" evidence="9">
    <location>
        <begin position="287"/>
        <end position="314"/>
    </location>
</feature>
<evidence type="ECO:0000259" key="10">
    <source>
        <dbReference type="Pfam" id="PF13906"/>
    </source>
</evidence>
<keyword evidence="4 9" id="KW-0812">Transmembrane</keyword>
<accession>H0W9E0</accession>
<gene>
    <name evidence="11" type="primary">LOC100730712</name>
</gene>
<reference evidence="11" key="3">
    <citation type="submission" date="2025-09" db="UniProtKB">
        <authorList>
            <consortium name="Ensembl"/>
        </authorList>
    </citation>
    <scope>IDENTIFICATION</scope>
    <source>
        <strain evidence="11">2N</strain>
    </source>
</reference>
<name>H0W9E0_CAVPO</name>
<dbReference type="AlphaFoldDB" id="H0W9E0"/>
<evidence type="ECO:0000256" key="1">
    <source>
        <dbReference type="ARBA" id="ARBA00004127"/>
    </source>
</evidence>
<comment type="subcellular location">
    <subcellularLocation>
        <location evidence="1">Endomembrane system</location>
        <topology evidence="1">Multi-pass membrane protein</topology>
    </subcellularLocation>
</comment>
<feature type="transmembrane region" description="Helical" evidence="9">
    <location>
        <begin position="36"/>
        <end position="53"/>
    </location>
</feature>
<dbReference type="Pfam" id="PF13906">
    <property type="entry name" value="AA_permease_C"/>
    <property type="match status" value="1"/>
</dbReference>
<dbReference type="EMBL" id="AAKN02046273">
    <property type="status" value="NOT_ANNOTATED_CDS"/>
    <property type="molecule type" value="Genomic_DNA"/>
</dbReference>
<keyword evidence="12" id="KW-1185">Reference proteome</keyword>
<dbReference type="Pfam" id="PF13520">
    <property type="entry name" value="AA_permease_2"/>
    <property type="match status" value="1"/>
</dbReference>
<dbReference type="InterPro" id="IPR002293">
    <property type="entry name" value="AA/rel_permease1"/>
</dbReference>
<dbReference type="PANTHER" id="PTHR43243">
    <property type="entry name" value="INNER MEMBRANE TRANSPORTER YGJI-RELATED"/>
    <property type="match status" value="1"/>
</dbReference>
<dbReference type="GO" id="GO:0012505">
    <property type="term" value="C:endomembrane system"/>
    <property type="evidence" value="ECO:0007669"/>
    <property type="project" value="UniProtKB-SubCell"/>
</dbReference>
<feature type="transmembrane region" description="Helical" evidence="9">
    <location>
        <begin position="406"/>
        <end position="429"/>
    </location>
</feature>
<organism evidence="11 12">
    <name type="scientific">Cavia porcellus</name>
    <name type="common">Guinea pig</name>
    <dbReference type="NCBI Taxonomy" id="10141"/>
    <lineage>
        <taxon>Eukaryota</taxon>
        <taxon>Metazoa</taxon>
        <taxon>Chordata</taxon>
        <taxon>Craniata</taxon>
        <taxon>Vertebrata</taxon>
        <taxon>Euteleostomi</taxon>
        <taxon>Mammalia</taxon>
        <taxon>Eutheria</taxon>
        <taxon>Euarchontoglires</taxon>
        <taxon>Glires</taxon>
        <taxon>Rodentia</taxon>
        <taxon>Hystricomorpha</taxon>
        <taxon>Caviidae</taxon>
        <taxon>Cavia</taxon>
    </lineage>
</organism>
<dbReference type="HOGENOM" id="CLU_007946_15_7_1"/>
<feature type="transmembrane region" description="Helical" evidence="9">
    <location>
        <begin position="159"/>
        <end position="181"/>
    </location>
</feature>
<dbReference type="Gene3D" id="1.20.1740.10">
    <property type="entry name" value="Amino acid/polyamine transporter I"/>
    <property type="match status" value="2"/>
</dbReference>
<evidence type="ECO:0000256" key="5">
    <source>
        <dbReference type="ARBA" id="ARBA00022970"/>
    </source>
</evidence>
<feature type="transmembrane region" description="Helical" evidence="9">
    <location>
        <begin position="65"/>
        <end position="86"/>
    </location>
</feature>
<evidence type="ECO:0000256" key="8">
    <source>
        <dbReference type="ARBA" id="ARBA00023180"/>
    </source>
</evidence>
<feature type="transmembrane region" description="Helical" evidence="9">
    <location>
        <begin position="579"/>
        <end position="599"/>
    </location>
</feature>
<dbReference type="PIRSF" id="PIRSF006060">
    <property type="entry name" value="AA_transporter"/>
    <property type="match status" value="1"/>
</dbReference>
<dbReference type="FunFam" id="1.20.1740.10:FF:000024">
    <property type="entry name" value="High affinity cationic amino acid transporter 1"/>
    <property type="match status" value="1"/>
</dbReference>
<dbReference type="Proteomes" id="UP000005447">
    <property type="component" value="Unassembled WGS sequence"/>
</dbReference>
<keyword evidence="7 9" id="KW-0472">Membrane</keyword>
<dbReference type="PANTHER" id="PTHR43243:SF20">
    <property type="entry name" value="CATIONIC AMINO ACID TRANSPORTER 3"/>
    <property type="match status" value="1"/>
</dbReference>
<feature type="transmembrane region" description="Helical" evidence="9">
    <location>
        <begin position="334"/>
        <end position="355"/>
    </location>
</feature>
<feature type="transmembrane region" description="Helical" evidence="9">
    <location>
        <begin position="98"/>
        <end position="122"/>
    </location>
</feature>
<sequence>MQPQGLCDLGCRLLRRRPLVEGPGIHLPRCLTTLDLVSLGVGGTLGAGAYVLAGDVVRDQAGPGIVFSFLVATLPCLLSGLCYAELGAHVPYSGSAYVSSYVTVGQLLAFVTGWNLILSYVLGAASVARAWSAAFDGLISGYAEQGLGTRISLHAPQVLAAHADFVALGVVLLLTVLLAAGMRESVLLTRLFAGVNLLVLAFVTVAGFIKGNLRNWELMAHDYLLAESRLNGTHSLGAFGEGGFFPFGMAGCWDDGTAGCLCPLSAPLSAPTGEEAHSPRLAIPLSLVVSLFVCFMMYSGLSAALTLLTPYYLIRPERALFEAFIHVGWTPFSYVVAVGTLCALSSSLLGAMLSMPRVIFAMAEDGLLFRGLAWVHAGTNIPVLATVVSGVIAACMAFLFELIDLVDLTCIGTLVACSLVAFSVLVLRFQPDEDSGSSKENTRVESQETQAECDVISADPAPQTGCLRLGWALCVPGNATPSAGSGRLVYLCAMVLVLLLIGLGLVLAWWPDRLFSGDLACVVGVSLLLLLTSGALGVIWRQPQNPAPLHFKVPGVPLLPALSIVMNVCLMLQMSPATWTRLAVWMLVGLAMYFGYGIWHSLEEQEQEQ</sequence>
<dbReference type="GO" id="GO:0015171">
    <property type="term" value="F:amino acid transmembrane transporter activity"/>
    <property type="evidence" value="ECO:0007669"/>
    <property type="project" value="TreeGrafter"/>
</dbReference>
<protein>
    <recommendedName>
        <fullName evidence="10">Cationic amino acid transporter C-terminal domain-containing protein</fullName>
    </recommendedName>
</protein>
<feature type="transmembrane region" description="Helical" evidence="9">
    <location>
        <begin position="488"/>
        <end position="510"/>
    </location>
</feature>
<dbReference type="Ensembl" id="ENSCPOT00000027874.2">
    <property type="protein sequence ID" value="ENSCPOP00000019599.2"/>
    <property type="gene ID" value="ENSCPOG00000025434.2"/>
</dbReference>
<feature type="transmembrane region" description="Helical" evidence="9">
    <location>
        <begin position="553"/>
        <end position="573"/>
    </location>
</feature>
<reference evidence="11" key="2">
    <citation type="submission" date="2025-08" db="UniProtKB">
        <authorList>
            <consortium name="Ensembl"/>
        </authorList>
    </citation>
    <scope>IDENTIFICATION</scope>
    <source>
        <strain evidence="11">2N</strain>
    </source>
</reference>
<dbReference type="STRING" id="10141.ENSCPOP00000019599"/>
<evidence type="ECO:0000256" key="6">
    <source>
        <dbReference type="ARBA" id="ARBA00022989"/>
    </source>
</evidence>
<keyword evidence="8" id="KW-0325">Glycoprotein</keyword>
<evidence type="ECO:0000256" key="9">
    <source>
        <dbReference type="SAM" id="Phobius"/>
    </source>
</evidence>
<feature type="domain" description="Cationic amino acid transporter C-terminal" evidence="10">
    <location>
        <begin position="551"/>
        <end position="601"/>
    </location>
</feature>
<evidence type="ECO:0000313" key="12">
    <source>
        <dbReference type="Proteomes" id="UP000005447"/>
    </source>
</evidence>
<keyword evidence="6 9" id="KW-1133">Transmembrane helix</keyword>
<dbReference type="eggNOG" id="KOG1286">
    <property type="taxonomic scope" value="Eukaryota"/>
</dbReference>
<proteinExistence type="inferred from homology"/>
<dbReference type="VEuPathDB" id="HostDB:ENSCPOG00000025434"/>
<reference evidence="12" key="1">
    <citation type="journal article" date="2011" name="Nature">
        <title>A high-resolution map of human evolutionary constraint using 29 mammals.</title>
        <authorList>
            <person name="Lindblad-Toh K."/>
            <person name="Garber M."/>
            <person name="Zuk O."/>
            <person name="Lin M.F."/>
            <person name="Parker B.J."/>
            <person name="Washietl S."/>
            <person name="Kheradpour P."/>
            <person name="Ernst J."/>
            <person name="Jordan G."/>
            <person name="Mauceli E."/>
            <person name="Ward L.D."/>
            <person name="Lowe C.B."/>
            <person name="Holloway A.K."/>
            <person name="Clamp M."/>
            <person name="Gnerre S."/>
            <person name="Alfoldi J."/>
            <person name="Beal K."/>
            <person name="Chang J."/>
            <person name="Clawson H."/>
            <person name="Cuff J."/>
            <person name="Di Palma F."/>
            <person name="Fitzgerald S."/>
            <person name="Flicek P."/>
            <person name="Guttman M."/>
            <person name="Hubisz M.J."/>
            <person name="Jaffe D.B."/>
            <person name="Jungreis I."/>
            <person name="Kent W.J."/>
            <person name="Kostka D."/>
            <person name="Lara M."/>
            <person name="Martins A.L."/>
            <person name="Massingham T."/>
            <person name="Moltke I."/>
            <person name="Raney B.J."/>
            <person name="Rasmussen M.D."/>
            <person name="Robinson J."/>
            <person name="Stark A."/>
            <person name="Vilella A.J."/>
            <person name="Wen J."/>
            <person name="Xie X."/>
            <person name="Zody M.C."/>
            <person name="Baldwin J."/>
            <person name="Bloom T."/>
            <person name="Chin C.W."/>
            <person name="Heiman D."/>
            <person name="Nicol R."/>
            <person name="Nusbaum C."/>
            <person name="Young S."/>
            <person name="Wilkinson J."/>
            <person name="Worley K.C."/>
            <person name="Kovar C.L."/>
            <person name="Muzny D.M."/>
            <person name="Gibbs R.A."/>
            <person name="Cree A."/>
            <person name="Dihn H.H."/>
            <person name="Fowler G."/>
            <person name="Jhangiani S."/>
            <person name="Joshi V."/>
            <person name="Lee S."/>
            <person name="Lewis L.R."/>
            <person name="Nazareth L.V."/>
            <person name="Okwuonu G."/>
            <person name="Santibanez J."/>
            <person name="Warren W.C."/>
            <person name="Mardis E.R."/>
            <person name="Weinstock G.M."/>
            <person name="Wilson R.K."/>
            <person name="Delehaunty K."/>
            <person name="Dooling D."/>
            <person name="Fronik C."/>
            <person name="Fulton L."/>
            <person name="Fulton B."/>
            <person name="Graves T."/>
            <person name="Minx P."/>
            <person name="Sodergren E."/>
            <person name="Birney E."/>
            <person name="Margulies E.H."/>
            <person name="Herrero J."/>
            <person name="Green E.D."/>
            <person name="Haussler D."/>
            <person name="Siepel A."/>
            <person name="Goldman N."/>
            <person name="Pollard K.S."/>
            <person name="Pedersen J.S."/>
            <person name="Lander E.S."/>
            <person name="Kellis M."/>
        </authorList>
    </citation>
    <scope>NUCLEOTIDE SEQUENCE [LARGE SCALE GENOMIC DNA]</scope>
    <source>
        <strain evidence="12">2N</strain>
    </source>
</reference>
<evidence type="ECO:0000313" key="11">
    <source>
        <dbReference type="Ensembl" id="ENSCPOP00000019599.2"/>
    </source>
</evidence>
<dbReference type="GeneTree" id="ENSGT00940000161142"/>
<feature type="transmembrane region" description="Helical" evidence="9">
    <location>
        <begin position="187"/>
        <end position="209"/>
    </location>
</feature>
<dbReference type="GO" id="GO:0005886">
    <property type="term" value="C:plasma membrane"/>
    <property type="evidence" value="ECO:0007669"/>
    <property type="project" value="TreeGrafter"/>
</dbReference>
<dbReference type="InterPro" id="IPR029485">
    <property type="entry name" value="CAT_C"/>
</dbReference>
<keyword evidence="3" id="KW-0813">Transport</keyword>
<evidence type="ECO:0000256" key="7">
    <source>
        <dbReference type="ARBA" id="ARBA00023136"/>
    </source>
</evidence>
<feature type="transmembrane region" description="Helical" evidence="9">
    <location>
        <begin position="367"/>
        <end position="400"/>
    </location>
</feature>
<dbReference type="GO" id="GO:0046943">
    <property type="term" value="F:carboxylic acid transmembrane transporter activity"/>
    <property type="evidence" value="ECO:0007669"/>
    <property type="project" value="UniProtKB-ARBA"/>
</dbReference>
<feature type="transmembrane region" description="Helical" evidence="9">
    <location>
        <begin position="522"/>
        <end position="541"/>
    </location>
</feature>
<evidence type="ECO:0000256" key="2">
    <source>
        <dbReference type="ARBA" id="ARBA00008572"/>
    </source>
</evidence>
<dbReference type="InParanoid" id="H0W9E0"/>